<dbReference type="AlphaFoldDB" id="A0A058Z112"/>
<gene>
    <name evidence="2" type="ORF">H696_05664</name>
</gene>
<feature type="compositionally biased region" description="Basic residues" evidence="1">
    <location>
        <begin position="62"/>
        <end position="72"/>
    </location>
</feature>
<protein>
    <submittedName>
        <fullName evidence="2">Uncharacterized protein</fullName>
    </submittedName>
</protein>
<sequence>MHTRVCMHGGPSGGARGAQVCFACVCALVCLCCFLPLPPSPLLSFSWGVPPPLPPGRDGARARKRRGERGRRPRECVRAREPRQARGAKGMLLIRSLPARAGGHRGRDRGPPEAPTSSSPARFPKSSPPITTHA</sequence>
<dbReference type="GeneID" id="20530389"/>
<feature type="region of interest" description="Disordered" evidence="1">
    <location>
        <begin position="45"/>
        <end position="134"/>
    </location>
</feature>
<proteinExistence type="predicted"/>
<accession>A0A058Z112</accession>
<dbReference type="RefSeq" id="XP_009497759.1">
    <property type="nucleotide sequence ID" value="XM_009499484.1"/>
</dbReference>
<dbReference type="Proteomes" id="UP000030693">
    <property type="component" value="Unassembled WGS sequence"/>
</dbReference>
<evidence type="ECO:0000313" key="3">
    <source>
        <dbReference type="Proteomes" id="UP000030693"/>
    </source>
</evidence>
<evidence type="ECO:0000313" key="2">
    <source>
        <dbReference type="EMBL" id="KCV67939.1"/>
    </source>
</evidence>
<organism evidence="2">
    <name type="scientific">Fonticula alba</name>
    <name type="common">Slime mold</name>
    <dbReference type="NCBI Taxonomy" id="691883"/>
    <lineage>
        <taxon>Eukaryota</taxon>
        <taxon>Rotosphaerida</taxon>
        <taxon>Fonticulaceae</taxon>
        <taxon>Fonticula</taxon>
    </lineage>
</organism>
<reference evidence="2" key="1">
    <citation type="submission" date="2013-04" db="EMBL/GenBank/DDBJ databases">
        <title>The Genome Sequence of Fonticula alba ATCC 38817.</title>
        <authorList>
            <consortium name="The Broad Institute Genomics Platform"/>
            <person name="Russ C."/>
            <person name="Cuomo C."/>
            <person name="Burger G."/>
            <person name="Gray M.W."/>
            <person name="Holland P.W.H."/>
            <person name="King N."/>
            <person name="Lang F.B.F."/>
            <person name="Roger A.J."/>
            <person name="Ruiz-Trillo I."/>
            <person name="Brown M."/>
            <person name="Walker B."/>
            <person name="Young S."/>
            <person name="Zeng Q."/>
            <person name="Gargeya S."/>
            <person name="Fitzgerald M."/>
            <person name="Haas B."/>
            <person name="Abouelleil A."/>
            <person name="Allen A.W."/>
            <person name="Alvarado L."/>
            <person name="Arachchi H.M."/>
            <person name="Berlin A.M."/>
            <person name="Chapman S.B."/>
            <person name="Gainer-Dewar J."/>
            <person name="Goldberg J."/>
            <person name="Griggs A."/>
            <person name="Gujja S."/>
            <person name="Hansen M."/>
            <person name="Howarth C."/>
            <person name="Imamovic A."/>
            <person name="Ireland A."/>
            <person name="Larimer J."/>
            <person name="McCowan C."/>
            <person name="Murphy C."/>
            <person name="Pearson M."/>
            <person name="Poon T.W."/>
            <person name="Priest M."/>
            <person name="Roberts A."/>
            <person name="Saif S."/>
            <person name="Shea T."/>
            <person name="Sisk P."/>
            <person name="Sykes S."/>
            <person name="Wortman J."/>
            <person name="Nusbaum C."/>
            <person name="Birren B."/>
        </authorList>
    </citation>
    <scope>NUCLEOTIDE SEQUENCE [LARGE SCALE GENOMIC DNA]</scope>
    <source>
        <strain evidence="2">ATCC 38817</strain>
    </source>
</reference>
<dbReference type="EMBL" id="KB932212">
    <property type="protein sequence ID" value="KCV67939.1"/>
    <property type="molecule type" value="Genomic_DNA"/>
</dbReference>
<feature type="non-terminal residue" evidence="2">
    <location>
        <position position="1"/>
    </location>
</feature>
<name>A0A058Z112_FONAL</name>
<keyword evidence="3" id="KW-1185">Reference proteome</keyword>
<feature type="compositionally biased region" description="Basic and acidic residues" evidence="1">
    <location>
        <begin position="73"/>
        <end position="84"/>
    </location>
</feature>
<evidence type="ECO:0000256" key="1">
    <source>
        <dbReference type="SAM" id="MobiDB-lite"/>
    </source>
</evidence>